<gene>
    <name evidence="1" type="ORF">MDCFG202_LOCUS601777</name>
</gene>
<protein>
    <submittedName>
        <fullName evidence="1">Uncharacterized protein</fullName>
    </submittedName>
</protein>
<organism evidence="1 2">
    <name type="scientific">Gibberella zeae</name>
    <name type="common">Wheat head blight fungus</name>
    <name type="synonym">Fusarium graminearum</name>
    <dbReference type="NCBI Taxonomy" id="5518"/>
    <lineage>
        <taxon>Eukaryota</taxon>
        <taxon>Fungi</taxon>
        <taxon>Dikarya</taxon>
        <taxon>Ascomycota</taxon>
        <taxon>Pezizomycotina</taxon>
        <taxon>Sordariomycetes</taxon>
        <taxon>Hypocreomycetidae</taxon>
        <taxon>Hypocreales</taxon>
        <taxon>Nectriaceae</taxon>
        <taxon>Fusarium</taxon>
    </lineage>
</organism>
<proteinExistence type="predicted"/>
<dbReference type="EMBL" id="CAJPIJ010000266">
    <property type="protein sequence ID" value="CAG2011057.1"/>
    <property type="molecule type" value="Genomic_DNA"/>
</dbReference>
<sequence length="155" mass="18734">MSRHYRLIGYPGLSILGSLYTYRVSRILRLCYYMYYYKVGIIIEKKKAAQLSNFCSNNSYISSINTSRFYSFKNKLSLTSYFQIIKQLLRQDKAVKERETLSYNKKDNRIATRDYNKHNAKLKYRIYKFYILLIYQTIRSRPFRSTILSFYTIFS</sequence>
<name>A0A9N8WZ55_GIBZA</name>
<accession>A0A9N8WZ55</accession>
<reference evidence="1" key="1">
    <citation type="submission" date="2021-03" db="EMBL/GenBank/DDBJ databases">
        <authorList>
            <person name="Alouane T."/>
            <person name="Langin T."/>
            <person name="Bonhomme L."/>
        </authorList>
    </citation>
    <scope>NUCLEOTIDE SEQUENCE</scope>
    <source>
        <strain evidence="1">MDC_Fg202</strain>
    </source>
</reference>
<evidence type="ECO:0000313" key="1">
    <source>
        <dbReference type="EMBL" id="CAG2011057.1"/>
    </source>
</evidence>
<dbReference type="AlphaFoldDB" id="A0A9N8WZ55"/>
<evidence type="ECO:0000313" key="2">
    <source>
        <dbReference type="Proteomes" id="UP000746612"/>
    </source>
</evidence>
<comment type="caution">
    <text evidence="1">The sequence shown here is derived from an EMBL/GenBank/DDBJ whole genome shotgun (WGS) entry which is preliminary data.</text>
</comment>
<dbReference type="Proteomes" id="UP000746612">
    <property type="component" value="Unassembled WGS sequence"/>
</dbReference>